<dbReference type="PROSITE" id="PS50234">
    <property type="entry name" value="VWFA"/>
    <property type="match status" value="1"/>
</dbReference>
<reference evidence="2" key="1">
    <citation type="journal article" date="2014" name="Front. Microbiol.">
        <title>High frequency of phylogenetically diverse reductive dehalogenase-homologous genes in deep subseafloor sedimentary metagenomes.</title>
        <authorList>
            <person name="Kawai M."/>
            <person name="Futagami T."/>
            <person name="Toyoda A."/>
            <person name="Takaki Y."/>
            <person name="Nishi S."/>
            <person name="Hori S."/>
            <person name="Arai W."/>
            <person name="Tsubouchi T."/>
            <person name="Morono Y."/>
            <person name="Uchiyama I."/>
            <person name="Ito T."/>
            <person name="Fujiyama A."/>
            <person name="Inagaki F."/>
            <person name="Takami H."/>
        </authorList>
    </citation>
    <scope>NUCLEOTIDE SEQUENCE</scope>
    <source>
        <strain evidence="2">Expedition CK06-06</strain>
    </source>
</reference>
<dbReference type="InterPro" id="IPR036465">
    <property type="entry name" value="vWFA_dom_sf"/>
</dbReference>
<dbReference type="EMBL" id="BARS01003693">
    <property type="protein sequence ID" value="GAF85346.1"/>
    <property type="molecule type" value="Genomic_DNA"/>
</dbReference>
<dbReference type="PROSITE" id="PS51257">
    <property type="entry name" value="PROKAR_LIPOPROTEIN"/>
    <property type="match status" value="1"/>
</dbReference>
<organism evidence="2">
    <name type="scientific">marine sediment metagenome</name>
    <dbReference type="NCBI Taxonomy" id="412755"/>
    <lineage>
        <taxon>unclassified sequences</taxon>
        <taxon>metagenomes</taxon>
        <taxon>ecological metagenomes</taxon>
    </lineage>
</organism>
<feature type="non-terminal residue" evidence="2">
    <location>
        <position position="199"/>
    </location>
</feature>
<dbReference type="AlphaFoldDB" id="X0TDF8"/>
<evidence type="ECO:0000259" key="1">
    <source>
        <dbReference type="PROSITE" id="PS50234"/>
    </source>
</evidence>
<dbReference type="Gene3D" id="3.40.50.410">
    <property type="entry name" value="von Willebrand factor, type A domain"/>
    <property type="match status" value="1"/>
</dbReference>
<protein>
    <recommendedName>
        <fullName evidence="1">VWFA domain-containing protein</fullName>
    </recommendedName>
</protein>
<dbReference type="InterPro" id="IPR002035">
    <property type="entry name" value="VWF_A"/>
</dbReference>
<proteinExistence type="predicted"/>
<name>X0TDF8_9ZZZZ</name>
<feature type="domain" description="VWFA" evidence="1">
    <location>
        <begin position="45"/>
        <end position="199"/>
    </location>
</feature>
<gene>
    <name evidence="2" type="ORF">S01H1_07160</name>
</gene>
<dbReference type="CDD" id="cd00198">
    <property type="entry name" value="vWFA"/>
    <property type="match status" value="1"/>
</dbReference>
<sequence length="199" mass="20518">MRLRIGIALIAVLALGCSARQLPAESPLSVSPLQFQTGEVRQPDQVIVITDASGTMYEHKTFPLAKALTQTFIASMPAANAPAARSGGYSAGLISFGGDERIGAGLASFNRGALANTAATYRVLGELGGFGGRTPYRNVLAESRAQLAGKSAHSALVIFSDGIPDSEERALASAKALIKSYNGSVCIHTVQTGDEPAGA</sequence>
<evidence type="ECO:0000313" key="2">
    <source>
        <dbReference type="EMBL" id="GAF85346.1"/>
    </source>
</evidence>
<dbReference type="SUPFAM" id="SSF53300">
    <property type="entry name" value="vWA-like"/>
    <property type="match status" value="1"/>
</dbReference>
<accession>X0TDF8</accession>
<comment type="caution">
    <text evidence="2">The sequence shown here is derived from an EMBL/GenBank/DDBJ whole genome shotgun (WGS) entry which is preliminary data.</text>
</comment>